<keyword evidence="2" id="KW-0496">Mitochondrion</keyword>
<dbReference type="AlphaFoldDB" id="A0A6H0YBH1"/>
<name>A0A6H0YBH1_9TREM</name>
<feature type="transmembrane region" description="Helical" evidence="1">
    <location>
        <begin position="58"/>
        <end position="78"/>
    </location>
</feature>
<proteinExistence type="predicted"/>
<sequence>MFGFWSVSFGLFTISVLSVVMFGVDNFAIIWLCLELVSLGLIPAFFVSSVAGVNFDGLFRYFIVSGVSSALVIVGFMFTDLWLFSFIGLLIKLGVLPFPGWVYYVACNSNWLVVWELSTVLKCVVLLIPLVFGSLNSSFLIFVVPLVFVVLALFFWVGTYDWFSCWTHIMLASTMSLLVVVLSCSLQLGFCLFFVYCFWASLVVWFLSYFDDMYRLSLGGWLMYMFLLVSHPLSLSLFYKLVSGYCISSCSFLVIVFWLFYSMSEQVYLISWVVNAKGVPSSFSSFGKFL</sequence>
<reference evidence="2" key="2">
    <citation type="journal article" date="2020" name="Parasit. Vectors">
        <title>Molecular phylogenetics and mitogenomics of three avian dicrocoeliids (Digenea: Dicrocoeliidae) and comparison with mammalian dicrocoeliids.</title>
        <authorList>
            <person name="Suleman"/>
            <person name="Khan M.S."/>
            <person name="Tkach V.V."/>
            <person name="Muhammad N."/>
            <person name="Zhang D."/>
            <person name="Zhu X.Q."/>
            <person name="Ma J."/>
        </authorList>
    </citation>
    <scope>NUCLEOTIDE SEQUENCE</scope>
    <source>
        <strain evidence="2">PakDv2</strain>
    </source>
</reference>
<geneLocation type="mitochondrion" evidence="2"/>
<feature type="transmembrane region" description="Helical" evidence="1">
    <location>
        <begin position="138"/>
        <end position="157"/>
    </location>
</feature>
<feature type="transmembrane region" description="Helical" evidence="1">
    <location>
        <begin position="177"/>
        <end position="207"/>
    </location>
</feature>
<feature type="transmembrane region" description="Helical" evidence="1">
    <location>
        <begin position="28"/>
        <end position="46"/>
    </location>
</feature>
<evidence type="ECO:0000256" key="1">
    <source>
        <dbReference type="SAM" id="Phobius"/>
    </source>
</evidence>
<feature type="transmembrane region" description="Helical" evidence="1">
    <location>
        <begin position="84"/>
        <end position="105"/>
    </location>
</feature>
<dbReference type="EMBL" id="MK685274">
    <property type="protein sequence ID" value="QIX04654.1"/>
    <property type="molecule type" value="Genomic_DNA"/>
</dbReference>
<protein>
    <submittedName>
        <fullName evidence="2">NADH dehydrogenase subunit 2</fullName>
    </submittedName>
</protein>
<keyword evidence="1" id="KW-1133">Transmembrane helix</keyword>
<keyword evidence="1" id="KW-0812">Transmembrane</keyword>
<feature type="transmembrane region" description="Helical" evidence="1">
    <location>
        <begin position="213"/>
        <end position="230"/>
    </location>
</feature>
<keyword evidence="1" id="KW-0472">Membrane</keyword>
<feature type="transmembrane region" description="Helical" evidence="1">
    <location>
        <begin position="237"/>
        <end position="261"/>
    </location>
</feature>
<gene>
    <name evidence="2" type="primary">nad2</name>
</gene>
<accession>A0A6H0YBH1</accession>
<organism evidence="2">
    <name type="scientific">Lyperosomum longicauda</name>
    <dbReference type="NCBI Taxonomy" id="2714089"/>
    <lineage>
        <taxon>Eukaryota</taxon>
        <taxon>Metazoa</taxon>
        <taxon>Spiralia</taxon>
        <taxon>Lophotrochozoa</taxon>
        <taxon>Platyhelminthes</taxon>
        <taxon>Trematoda</taxon>
        <taxon>Digenea</taxon>
        <taxon>Plagiorchiida</taxon>
        <taxon>Xiphidiata</taxon>
        <taxon>Gorgoderoidea</taxon>
        <taxon>Dicrocoeliidae</taxon>
        <taxon>Lyperosomum</taxon>
    </lineage>
</organism>
<reference evidence="2" key="1">
    <citation type="submission" date="2019-03" db="EMBL/GenBank/DDBJ databases">
        <authorList>
            <person name="Suleman S."/>
            <person name="Ma J."/>
            <person name="Tkach V.V."/>
            <person name="Khan M.S."/>
            <person name="Muhammad N."/>
            <person name="Zhu X.Q."/>
        </authorList>
    </citation>
    <scope>NUCLEOTIDE SEQUENCE</scope>
    <source>
        <strain evidence="2">PakDv2</strain>
    </source>
</reference>
<evidence type="ECO:0000313" key="2">
    <source>
        <dbReference type="EMBL" id="QIX04654.1"/>
    </source>
</evidence>
<feature type="transmembrane region" description="Helical" evidence="1">
    <location>
        <begin position="112"/>
        <end position="132"/>
    </location>
</feature>